<name>A0ABR7LTT0_9ACTN</name>
<feature type="compositionally biased region" description="Basic and acidic residues" evidence="2">
    <location>
        <begin position="138"/>
        <end position="149"/>
    </location>
</feature>
<feature type="domain" description="SWIM-type" evidence="3">
    <location>
        <begin position="64"/>
        <end position="97"/>
    </location>
</feature>
<sequence>MSARPDSFGCVSERWGRDQVLGLAPDAPSVKASGTLARPARWSGTGCDEDAVWGTCQGSGKSAYRASVDLSEPAFRCSCPSRKFPCKHALALLLLWSDGPVPEGAPPGWVTEWLTERRARAGRRVASDTAADGARPAGTRDPKTAERREQRVADGVAELDQWLRDQVAHGLAHAERAPYHLWDDVARRLVDAQAGALAGQVRRLASIPRRGADWPQRLLAEYALLRLLTTAFRRRAELPGPLAATVRARIGFTLTHEEVLAGERVRDLWYVAGSSDAEQDRLITRRVLLRGRDTGRSALVLSFAAPGRALDASLVVGDTVDAELAFYPGAQPLRAIVAARHAPPGRRAPRGTTVEELLREHAAALSRDPWLDRWPAVLAGLRLGRAGDDGWHVIDPAGHALPLRTTDPWRLLAVSGGRPLTVAGEWSARGLVPLSAWQEEDGLVIL</sequence>
<gene>
    <name evidence="4" type="ORF">HKK74_22225</name>
</gene>
<keyword evidence="1" id="KW-0862">Zinc</keyword>
<accession>A0ABR7LTT0</accession>
<protein>
    <submittedName>
        <fullName evidence="4">SWIM zinc finger family protein</fullName>
    </submittedName>
</protein>
<organism evidence="4 5">
    <name type="scientific">Actinomadura alba</name>
    <dbReference type="NCBI Taxonomy" id="406431"/>
    <lineage>
        <taxon>Bacteria</taxon>
        <taxon>Bacillati</taxon>
        <taxon>Actinomycetota</taxon>
        <taxon>Actinomycetes</taxon>
        <taxon>Streptosporangiales</taxon>
        <taxon>Thermomonosporaceae</taxon>
        <taxon>Actinomadura</taxon>
    </lineage>
</organism>
<feature type="region of interest" description="Disordered" evidence="2">
    <location>
        <begin position="122"/>
        <end position="149"/>
    </location>
</feature>
<evidence type="ECO:0000313" key="4">
    <source>
        <dbReference type="EMBL" id="MBC6468189.1"/>
    </source>
</evidence>
<reference evidence="4 5" key="1">
    <citation type="submission" date="2020-06" db="EMBL/GenBank/DDBJ databases">
        <title>Actinomadura xiongansis sp. nov., isolated from soil of Baiyangdian.</title>
        <authorList>
            <person name="Zhang X."/>
        </authorList>
    </citation>
    <scope>NUCLEOTIDE SEQUENCE [LARGE SCALE GENOMIC DNA]</scope>
    <source>
        <strain evidence="4 5">HBUM206468</strain>
    </source>
</reference>
<dbReference type="Pfam" id="PF04434">
    <property type="entry name" value="SWIM"/>
    <property type="match status" value="1"/>
</dbReference>
<evidence type="ECO:0000256" key="2">
    <source>
        <dbReference type="SAM" id="MobiDB-lite"/>
    </source>
</evidence>
<keyword evidence="5" id="KW-1185">Reference proteome</keyword>
<keyword evidence="1" id="KW-0863">Zinc-finger</keyword>
<dbReference type="InterPro" id="IPR007527">
    <property type="entry name" value="Znf_SWIM"/>
</dbReference>
<dbReference type="PROSITE" id="PS50966">
    <property type="entry name" value="ZF_SWIM"/>
    <property type="match status" value="1"/>
</dbReference>
<evidence type="ECO:0000313" key="5">
    <source>
        <dbReference type="Proteomes" id="UP000805614"/>
    </source>
</evidence>
<keyword evidence="1" id="KW-0479">Metal-binding</keyword>
<dbReference type="EMBL" id="JABVEC010000017">
    <property type="protein sequence ID" value="MBC6468189.1"/>
    <property type="molecule type" value="Genomic_DNA"/>
</dbReference>
<comment type="caution">
    <text evidence="4">The sequence shown here is derived from an EMBL/GenBank/DDBJ whole genome shotgun (WGS) entry which is preliminary data.</text>
</comment>
<proteinExistence type="predicted"/>
<evidence type="ECO:0000256" key="1">
    <source>
        <dbReference type="PROSITE-ProRule" id="PRU00325"/>
    </source>
</evidence>
<evidence type="ECO:0000259" key="3">
    <source>
        <dbReference type="PROSITE" id="PS50966"/>
    </source>
</evidence>
<dbReference type="Proteomes" id="UP000805614">
    <property type="component" value="Unassembled WGS sequence"/>
</dbReference>